<dbReference type="Gene3D" id="4.10.110.10">
    <property type="entry name" value="Spasmolytic Protein, domain 1"/>
    <property type="match status" value="1"/>
</dbReference>
<evidence type="ECO:0000256" key="6">
    <source>
        <dbReference type="RuleBase" id="RU361185"/>
    </source>
</evidence>
<dbReference type="Pfam" id="PF01055">
    <property type="entry name" value="Glyco_hydro_31_2nd"/>
    <property type="match status" value="1"/>
</dbReference>
<dbReference type="GO" id="GO:0005975">
    <property type="term" value="P:carbohydrate metabolic process"/>
    <property type="evidence" value="ECO:0007669"/>
    <property type="project" value="InterPro"/>
</dbReference>
<evidence type="ECO:0000256" key="4">
    <source>
        <dbReference type="ARBA" id="ARBA00023157"/>
    </source>
</evidence>
<dbReference type="Proteomes" id="UP000593567">
    <property type="component" value="Unassembled WGS sequence"/>
</dbReference>
<comment type="caution">
    <text evidence="9">The sequence shown here is derived from an EMBL/GenBank/DDBJ whole genome shotgun (WGS) entry which is preliminary data.</text>
</comment>
<dbReference type="GO" id="GO:0012505">
    <property type="term" value="C:endomembrane system"/>
    <property type="evidence" value="ECO:0007669"/>
    <property type="project" value="UniProtKB-SubCell"/>
</dbReference>
<gene>
    <name evidence="9" type="ORF">EB796_002548</name>
</gene>
<evidence type="ECO:0000313" key="9">
    <source>
        <dbReference type="EMBL" id="KAF6039150.1"/>
    </source>
</evidence>
<dbReference type="InterPro" id="IPR011013">
    <property type="entry name" value="Gal_mutarotase_sf_dom"/>
</dbReference>
<dbReference type="PROSITE" id="PS00025">
    <property type="entry name" value="P_TREFOIL_1"/>
    <property type="match status" value="1"/>
</dbReference>
<dbReference type="Pfam" id="PF13802">
    <property type="entry name" value="Gal_mutarotas_2"/>
    <property type="match status" value="1"/>
</dbReference>
<comment type="caution">
    <text evidence="5">Lacks conserved residue(s) required for the propagation of feature annotation.</text>
</comment>
<dbReference type="SUPFAM" id="SSF74650">
    <property type="entry name" value="Galactose mutarotase-like"/>
    <property type="match status" value="1"/>
</dbReference>
<dbReference type="Gene3D" id="3.20.20.80">
    <property type="entry name" value="Glycosidases"/>
    <property type="match status" value="1"/>
</dbReference>
<dbReference type="InterPro" id="IPR000322">
    <property type="entry name" value="Glyco_hydro_31_TIM"/>
</dbReference>
<dbReference type="Pfam" id="PF00088">
    <property type="entry name" value="Trefoil"/>
    <property type="match status" value="1"/>
</dbReference>
<dbReference type="InterPro" id="IPR017957">
    <property type="entry name" value="P_trefoil_CS"/>
</dbReference>
<keyword evidence="6" id="KW-0326">Glycosidase</keyword>
<evidence type="ECO:0000256" key="5">
    <source>
        <dbReference type="PROSITE-ProRule" id="PRU00779"/>
    </source>
</evidence>
<reference evidence="9" key="1">
    <citation type="submission" date="2020-06" db="EMBL/GenBank/DDBJ databases">
        <title>Draft genome of Bugula neritina, a colonial animal packing powerful symbionts and potential medicines.</title>
        <authorList>
            <person name="Rayko M."/>
        </authorList>
    </citation>
    <scope>NUCLEOTIDE SEQUENCE [LARGE SCALE GENOMIC DNA]</scope>
    <source>
        <strain evidence="9">Kwan_BN1</strain>
    </source>
</reference>
<dbReference type="InterPro" id="IPR025887">
    <property type="entry name" value="Glyco_hydro_31_N_dom"/>
</dbReference>
<evidence type="ECO:0000313" key="10">
    <source>
        <dbReference type="Proteomes" id="UP000593567"/>
    </source>
</evidence>
<keyword evidence="7" id="KW-0812">Transmembrane</keyword>
<keyword evidence="6" id="KW-0378">Hydrolase</keyword>
<dbReference type="CDD" id="cd14752">
    <property type="entry name" value="GH31_N"/>
    <property type="match status" value="1"/>
</dbReference>
<organism evidence="9 10">
    <name type="scientific">Bugula neritina</name>
    <name type="common">Brown bryozoan</name>
    <name type="synonym">Sertularia neritina</name>
    <dbReference type="NCBI Taxonomy" id="10212"/>
    <lineage>
        <taxon>Eukaryota</taxon>
        <taxon>Metazoa</taxon>
        <taxon>Spiralia</taxon>
        <taxon>Lophotrochozoa</taxon>
        <taxon>Bryozoa</taxon>
        <taxon>Gymnolaemata</taxon>
        <taxon>Cheilostomatida</taxon>
        <taxon>Flustrina</taxon>
        <taxon>Buguloidea</taxon>
        <taxon>Bugulidae</taxon>
        <taxon>Bugula</taxon>
    </lineage>
</organism>
<name>A0A7J7KLW7_BUGNE</name>
<evidence type="ECO:0000256" key="1">
    <source>
        <dbReference type="ARBA" id="ARBA00004308"/>
    </source>
</evidence>
<comment type="similarity">
    <text evidence="2 6">Belongs to the glycosyl hydrolase 31 family.</text>
</comment>
<dbReference type="SUPFAM" id="SSF51445">
    <property type="entry name" value="(Trans)glycosidases"/>
    <property type="match status" value="1"/>
</dbReference>
<feature type="domain" description="P-type" evidence="8">
    <location>
        <begin position="92"/>
        <end position="139"/>
    </location>
</feature>
<evidence type="ECO:0000256" key="7">
    <source>
        <dbReference type="SAM" id="Phobius"/>
    </source>
</evidence>
<dbReference type="InterPro" id="IPR044913">
    <property type="entry name" value="P_trefoil_dom_sf"/>
</dbReference>
<dbReference type="InterPro" id="IPR017853">
    <property type="entry name" value="GH"/>
</dbReference>
<accession>A0A7J7KLW7</accession>
<dbReference type="AlphaFoldDB" id="A0A7J7KLW7"/>
<proteinExistence type="inferred from homology"/>
<feature type="transmembrane region" description="Helical" evidence="7">
    <location>
        <begin position="34"/>
        <end position="56"/>
    </location>
</feature>
<protein>
    <submittedName>
        <fullName evidence="9">GAA</fullName>
    </submittedName>
</protein>
<evidence type="ECO:0000256" key="3">
    <source>
        <dbReference type="ARBA" id="ARBA00023136"/>
    </source>
</evidence>
<keyword evidence="4" id="KW-1015">Disulfide bond</keyword>
<evidence type="ECO:0000256" key="2">
    <source>
        <dbReference type="ARBA" id="ARBA00007806"/>
    </source>
</evidence>
<dbReference type="Gene3D" id="2.60.40.1760">
    <property type="entry name" value="glycosyl hydrolase (family 31)"/>
    <property type="match status" value="1"/>
</dbReference>
<dbReference type="SMART" id="SM00018">
    <property type="entry name" value="PD"/>
    <property type="match status" value="1"/>
</dbReference>
<comment type="subcellular location">
    <subcellularLocation>
        <location evidence="1">Endomembrane system</location>
    </subcellularLocation>
</comment>
<dbReference type="PANTHER" id="PTHR22762:SF131">
    <property type="entry name" value="GLYCOSIDE HYDROLASE FAMILY 31 N-TERMINAL DOMAIN-CONTAINING PROTEIN"/>
    <property type="match status" value="1"/>
</dbReference>
<evidence type="ECO:0000259" key="8">
    <source>
        <dbReference type="PROSITE" id="PS51448"/>
    </source>
</evidence>
<dbReference type="SUPFAM" id="SSF57492">
    <property type="entry name" value="Trefoil"/>
    <property type="match status" value="1"/>
</dbReference>
<dbReference type="GO" id="GO:0030246">
    <property type="term" value="F:carbohydrate binding"/>
    <property type="evidence" value="ECO:0007669"/>
    <property type="project" value="InterPro"/>
</dbReference>
<dbReference type="EMBL" id="VXIV02000301">
    <property type="protein sequence ID" value="KAF6039150.1"/>
    <property type="molecule type" value="Genomic_DNA"/>
</dbReference>
<dbReference type="OrthoDB" id="5839090at2759"/>
<dbReference type="InterPro" id="IPR000519">
    <property type="entry name" value="P_trefoil_dom"/>
</dbReference>
<dbReference type="PANTHER" id="PTHR22762">
    <property type="entry name" value="ALPHA-GLUCOSIDASE"/>
    <property type="match status" value="1"/>
</dbReference>
<sequence length="616" mass="69464">MCEDDVPIILTDYEPEAKPSSNTTKAKAKKGKSVFYKILSLTLSLLCLAVSTYLFLLCLGMVRGTSPDIIVKIFYNPSDGITNSTKAFGPTPSCGVSTSNKVDCMPSGKATQQECLAKGCCWVPVDGDVKDTPWCFYKSDTSEGYKFTEAHVTHAGYEALYSRADNSIWPEDVMDIQMDIYEETSSRLHFKIFDQKNHRYEVPIDTPPITPNRPTAKDYLVKFSRDVFGITVTRPDGSVLFDTTGTKLTFADQYIEITTNLPTNYIYGLGEHRDRLLHDVSKGFSMSTWARDQPPPGCVNCNLYGQHPFFIGLEEKTGNAYGVFLLNSNAMEIKGTPASNNQPAQLTYRTIGGILDFYVFTGPSPAAVVQQYLEVVGLPYMPPYWGLGFHLCRWGYNSDDHMKSVIKRMRDYGFPYDTQWNDIDYMNKFYDWTYDKDKYADLPSIVKDLHDNGQHYIMIVDCGIANVTGYDVYDEGLKEGVFIQHADKDEPIIGKVWPGYTAYPDFFKNSTKKWWLKLAQQYHQSVPFDGAWTDMNEPSNFVVGSTEGCTTNKYDNPPFTPSIVGGSLSQKTLCPSARHGSDLHYNLHSLYGHSELMATQMCVFVYLCVAVYFCEL</sequence>
<keyword evidence="7" id="KW-1133">Transmembrane helix</keyword>
<dbReference type="PROSITE" id="PS51448">
    <property type="entry name" value="P_TREFOIL_2"/>
    <property type="match status" value="1"/>
</dbReference>
<keyword evidence="3 7" id="KW-0472">Membrane</keyword>
<keyword evidence="10" id="KW-1185">Reference proteome</keyword>
<dbReference type="GO" id="GO:0004558">
    <property type="term" value="F:alpha-1,4-glucosidase activity"/>
    <property type="evidence" value="ECO:0007669"/>
    <property type="project" value="TreeGrafter"/>
</dbReference>
<dbReference type="CDD" id="cd00111">
    <property type="entry name" value="Trefoil"/>
    <property type="match status" value="1"/>
</dbReference>